<evidence type="ECO:0000256" key="8">
    <source>
        <dbReference type="ARBA" id="ARBA00041184"/>
    </source>
</evidence>
<name>A0A8R1U2M2_ONCVO</name>
<dbReference type="InterPro" id="IPR002744">
    <property type="entry name" value="MIP18-like"/>
</dbReference>
<evidence type="ECO:0000256" key="2">
    <source>
        <dbReference type="ARBA" id="ARBA00010381"/>
    </source>
</evidence>
<evidence type="ECO:0000313" key="12">
    <source>
        <dbReference type="Proteomes" id="UP000024404"/>
    </source>
</evidence>
<evidence type="ECO:0000256" key="4">
    <source>
        <dbReference type="ARBA" id="ARBA00022603"/>
    </source>
</evidence>
<evidence type="ECO:0000256" key="7">
    <source>
        <dbReference type="ARBA" id="ARBA00022829"/>
    </source>
</evidence>
<feature type="domain" description="MIP18 family-like" evidence="10">
    <location>
        <begin position="39"/>
        <end position="113"/>
    </location>
</feature>
<comment type="similarity">
    <text evidence="1">Belongs to the class I-like SAM-binding methyltransferase superfamily. RNA methyltransferase RlmE family.</text>
</comment>
<dbReference type="InterPro" id="IPR029063">
    <property type="entry name" value="SAM-dependent_MTases_sf"/>
</dbReference>
<dbReference type="GO" id="GO:0097361">
    <property type="term" value="C:cytosolic [4Fe-4S] assembly targeting complex"/>
    <property type="evidence" value="ECO:0007669"/>
    <property type="project" value="UniProtKB-ARBA"/>
</dbReference>
<dbReference type="Pfam" id="PF01728">
    <property type="entry name" value="FtsJ"/>
    <property type="match status" value="1"/>
</dbReference>
<dbReference type="PANTHER" id="PTHR10920">
    <property type="entry name" value="RIBOSOMAL RNA METHYLTRANSFERASE"/>
    <property type="match status" value="1"/>
</dbReference>
<dbReference type="FunFam" id="3.30.300.130:FF:000005">
    <property type="entry name" value="Mitotic spindle-associated mmxd complex subunit"/>
    <property type="match status" value="1"/>
</dbReference>
<dbReference type="InterPro" id="IPR002877">
    <property type="entry name" value="RNA_MeTrfase_FtsJ_dom"/>
</dbReference>
<keyword evidence="6" id="KW-0949">S-adenosyl-L-methionine</keyword>
<dbReference type="OMA" id="WDGVYRQ"/>
<dbReference type="SUPFAM" id="SSF117916">
    <property type="entry name" value="Fe-S cluster assembly (FSCA) domain-like"/>
    <property type="match status" value="1"/>
</dbReference>
<evidence type="ECO:0000259" key="10">
    <source>
        <dbReference type="Pfam" id="PF01883"/>
    </source>
</evidence>
<dbReference type="Gene3D" id="3.30.300.130">
    <property type="entry name" value="Fe-S cluster assembly (FSCA)"/>
    <property type="match status" value="1"/>
</dbReference>
<keyword evidence="7" id="KW-0159">Chromosome partition</keyword>
<reference evidence="11" key="2">
    <citation type="submission" date="2022-06" db="UniProtKB">
        <authorList>
            <consortium name="EnsemblMetazoa"/>
        </authorList>
    </citation>
    <scope>IDENTIFICATION</scope>
</reference>
<feature type="domain" description="Ribosomal RNA methyltransferase FtsJ" evidence="9">
    <location>
        <begin position="260"/>
        <end position="444"/>
    </location>
</feature>
<dbReference type="InterPro" id="IPR034904">
    <property type="entry name" value="FSCA_dom_sf"/>
</dbReference>
<dbReference type="HAMAP" id="MF_01547">
    <property type="entry name" value="RNA_methyltr_E"/>
    <property type="match status" value="1"/>
</dbReference>
<dbReference type="GO" id="GO:0005739">
    <property type="term" value="C:mitochondrion"/>
    <property type="evidence" value="ECO:0007669"/>
    <property type="project" value="TreeGrafter"/>
</dbReference>
<proteinExistence type="inferred from homology"/>
<dbReference type="GO" id="GO:0008650">
    <property type="term" value="F:rRNA (uridine-2'-O-)-methyltransferase activity"/>
    <property type="evidence" value="ECO:0007669"/>
    <property type="project" value="TreeGrafter"/>
</dbReference>
<dbReference type="SUPFAM" id="SSF53335">
    <property type="entry name" value="S-adenosyl-L-methionine-dependent methyltransferases"/>
    <property type="match status" value="1"/>
</dbReference>
<evidence type="ECO:0000256" key="3">
    <source>
        <dbReference type="ARBA" id="ARBA00022552"/>
    </source>
</evidence>
<reference evidence="12" key="1">
    <citation type="submission" date="2013-10" db="EMBL/GenBank/DDBJ databases">
        <title>Genome sequencing of Onchocerca volvulus.</title>
        <authorList>
            <person name="Cotton J."/>
            <person name="Tsai J."/>
            <person name="Stanley E."/>
            <person name="Tracey A."/>
            <person name="Holroyd N."/>
            <person name="Lustigman S."/>
            <person name="Berriman M."/>
        </authorList>
    </citation>
    <scope>NUCLEOTIDE SEQUENCE</scope>
</reference>
<organism evidence="11 12">
    <name type="scientific">Onchocerca volvulus</name>
    <dbReference type="NCBI Taxonomy" id="6282"/>
    <lineage>
        <taxon>Eukaryota</taxon>
        <taxon>Metazoa</taxon>
        <taxon>Ecdysozoa</taxon>
        <taxon>Nematoda</taxon>
        <taxon>Chromadorea</taxon>
        <taxon>Rhabditida</taxon>
        <taxon>Spirurina</taxon>
        <taxon>Spiruromorpha</taxon>
        <taxon>Filarioidea</taxon>
        <taxon>Onchocercidae</taxon>
        <taxon>Onchocerca</taxon>
    </lineage>
</organism>
<sequence>MVPNKLENATPTVYATKSRSKKVSDSELNPDIIDPIDAQEIFDYIRDINDPEHPLTLEQLNVVQEELIMVDKNDEETIVDVEFVPTIPHCSMATLIGLTIRTKLQRSLHPSVKIIVRIAPDTHMSADAINKQLADKERVAAALENPDLLRAVNQKRMNFVPRFHGLRYEPNSKFPRTDRVMHSIEYSVCIISVASSHNSSEDVSLRETAMFFNVKFKAGVITLWLPIRCFSKGKKSTATLKYLQRQWSDEFSKKAREHSYRARSAYKLLEINEKYKIIEPGMVVVDVGAAPGSWCQVVADIVQPNLYDDAFILGIDLQPIVPISGVNFLDLSDITAQKTHENIKKLLNGRSVDVVISDMAPNPTGDGGIDHERILSLCSTVLELSVKKSVIPLVKNGTLLCKIWDGPRREEFIERLKRDFGKVYTVKPKASRDHSAEVYLLAIKKLL</sequence>
<dbReference type="Gene3D" id="3.40.50.150">
    <property type="entry name" value="Vaccinia Virus protein VP39"/>
    <property type="match status" value="1"/>
</dbReference>
<dbReference type="InterPro" id="IPR050082">
    <property type="entry name" value="RNA_methyltr_RlmE"/>
</dbReference>
<keyword evidence="5" id="KW-0808">Transferase</keyword>
<dbReference type="InterPro" id="IPR015507">
    <property type="entry name" value="rRNA-MeTfrase_E"/>
</dbReference>
<evidence type="ECO:0000256" key="1">
    <source>
        <dbReference type="ARBA" id="ARBA00009258"/>
    </source>
</evidence>
<keyword evidence="4" id="KW-0489">Methyltransferase</keyword>
<dbReference type="EMBL" id="CMVM020000274">
    <property type="status" value="NOT_ANNOTATED_CDS"/>
    <property type="molecule type" value="Genomic_DNA"/>
</dbReference>
<comment type="similarity">
    <text evidence="2">Belongs to the MIP18 family.</text>
</comment>
<dbReference type="Pfam" id="PF01883">
    <property type="entry name" value="FeS_assembly_P"/>
    <property type="match status" value="1"/>
</dbReference>
<dbReference type="GO" id="GO:0007059">
    <property type="term" value="P:chromosome segregation"/>
    <property type="evidence" value="ECO:0007669"/>
    <property type="project" value="UniProtKB-KW"/>
</dbReference>
<keyword evidence="3" id="KW-0698">rRNA processing</keyword>
<protein>
    <recommendedName>
        <fullName evidence="8">rRNA methyltransferase 2, mitochondrial</fullName>
    </recommendedName>
</protein>
<evidence type="ECO:0000259" key="9">
    <source>
        <dbReference type="Pfam" id="PF01728"/>
    </source>
</evidence>
<keyword evidence="12" id="KW-1185">Reference proteome</keyword>
<dbReference type="AlphaFoldDB" id="A0A8R1U2M2"/>
<dbReference type="Gene3D" id="6.10.250.1280">
    <property type="match status" value="1"/>
</dbReference>
<evidence type="ECO:0000256" key="5">
    <source>
        <dbReference type="ARBA" id="ARBA00022679"/>
    </source>
</evidence>
<evidence type="ECO:0000313" key="11">
    <source>
        <dbReference type="EnsemblMetazoa" id="OVOC9451.1"/>
    </source>
</evidence>
<evidence type="ECO:0000256" key="6">
    <source>
        <dbReference type="ARBA" id="ARBA00022691"/>
    </source>
</evidence>
<dbReference type="Proteomes" id="UP000024404">
    <property type="component" value="Unassembled WGS sequence"/>
</dbReference>
<dbReference type="PANTHER" id="PTHR10920:SF18">
    <property type="entry name" value="RRNA METHYLTRANSFERASE 2, MITOCHONDRIAL"/>
    <property type="match status" value="1"/>
</dbReference>
<accession>A0A8R1U2M2</accession>
<dbReference type="EnsemblMetazoa" id="OVOC9451.1">
    <property type="protein sequence ID" value="OVOC9451.1"/>
    <property type="gene ID" value="WBGene00246260"/>
</dbReference>